<dbReference type="PANTHER" id="PTHR44186:SF1">
    <property type="entry name" value="BARDET-BIEDL SYNDROME 4 PROTEIN"/>
    <property type="match status" value="1"/>
</dbReference>
<dbReference type="PROSITE" id="PS50005">
    <property type="entry name" value="TPR"/>
    <property type="match status" value="2"/>
</dbReference>
<dbReference type="GeneID" id="108561655"/>
<evidence type="ECO:0000256" key="2">
    <source>
        <dbReference type="ARBA" id="ARBA00022803"/>
    </source>
</evidence>
<feature type="repeat" description="TPR" evidence="4">
    <location>
        <begin position="265"/>
        <end position="298"/>
    </location>
</feature>
<organism evidence="6 7">
    <name type="scientific">Nicrophorus vespilloides</name>
    <name type="common">Boreal carrion beetle</name>
    <dbReference type="NCBI Taxonomy" id="110193"/>
    <lineage>
        <taxon>Eukaryota</taxon>
        <taxon>Metazoa</taxon>
        <taxon>Ecdysozoa</taxon>
        <taxon>Arthropoda</taxon>
        <taxon>Hexapoda</taxon>
        <taxon>Insecta</taxon>
        <taxon>Pterygota</taxon>
        <taxon>Neoptera</taxon>
        <taxon>Endopterygota</taxon>
        <taxon>Coleoptera</taxon>
        <taxon>Polyphaga</taxon>
        <taxon>Staphyliniformia</taxon>
        <taxon>Silphidae</taxon>
        <taxon>Nicrophorinae</taxon>
        <taxon>Nicrophorus</taxon>
    </lineage>
</organism>
<protein>
    <submittedName>
        <fullName evidence="7">Bardet-Biedl syndrome 4 protein homolog</fullName>
    </submittedName>
</protein>
<evidence type="ECO:0000256" key="5">
    <source>
        <dbReference type="SAM" id="Coils"/>
    </source>
</evidence>
<evidence type="ECO:0000313" key="7">
    <source>
        <dbReference type="RefSeq" id="XP_017775178.1"/>
    </source>
</evidence>
<evidence type="ECO:0000256" key="1">
    <source>
        <dbReference type="ARBA" id="ARBA00022737"/>
    </source>
</evidence>
<dbReference type="InterPro" id="IPR011990">
    <property type="entry name" value="TPR-like_helical_dom_sf"/>
</dbReference>
<accession>A0ABM1MKS8</accession>
<dbReference type="SUPFAM" id="SSF48452">
    <property type="entry name" value="TPR-like"/>
    <property type="match status" value="2"/>
</dbReference>
<keyword evidence="1" id="KW-0677">Repeat</keyword>
<gene>
    <name evidence="7" type="primary">LOC108561655</name>
</gene>
<dbReference type="InterPro" id="IPR019734">
    <property type="entry name" value="TPR_rpt"/>
</dbReference>
<comment type="similarity">
    <text evidence="3">Belongs to the BBS4 family.</text>
</comment>
<keyword evidence="5" id="KW-0175">Coiled coil</keyword>
<keyword evidence="2 4" id="KW-0802">TPR repeat</keyword>
<dbReference type="Gene3D" id="1.25.40.10">
    <property type="entry name" value="Tetratricopeptide repeat domain"/>
    <property type="match status" value="2"/>
</dbReference>
<dbReference type="PANTHER" id="PTHR44186">
    <property type="match status" value="1"/>
</dbReference>
<reference evidence="7" key="1">
    <citation type="submission" date="2025-08" db="UniProtKB">
        <authorList>
            <consortium name="RefSeq"/>
        </authorList>
    </citation>
    <scope>IDENTIFICATION</scope>
    <source>
        <tissue evidence="7">Whole Larva</tissue>
    </source>
</reference>
<evidence type="ECO:0000256" key="4">
    <source>
        <dbReference type="PROSITE-ProRule" id="PRU00339"/>
    </source>
</evidence>
<proteinExistence type="inferred from homology"/>
<dbReference type="Pfam" id="PF13181">
    <property type="entry name" value="TPR_8"/>
    <property type="match status" value="3"/>
</dbReference>
<feature type="coiled-coil region" evidence="5">
    <location>
        <begin position="339"/>
        <end position="414"/>
    </location>
</feature>
<dbReference type="RefSeq" id="XP_017775178.1">
    <property type="nucleotide sequence ID" value="XM_017919689.1"/>
</dbReference>
<dbReference type="SMART" id="SM00028">
    <property type="entry name" value="TPR"/>
    <property type="match status" value="9"/>
</dbReference>
<feature type="repeat" description="TPR" evidence="4">
    <location>
        <begin position="197"/>
        <end position="230"/>
    </location>
</feature>
<evidence type="ECO:0000313" key="6">
    <source>
        <dbReference type="Proteomes" id="UP000695000"/>
    </source>
</evidence>
<evidence type="ECO:0000256" key="3">
    <source>
        <dbReference type="ARBA" id="ARBA00023778"/>
    </source>
</evidence>
<keyword evidence="6" id="KW-1185">Reference proteome</keyword>
<name>A0ABM1MKS8_NICVS</name>
<sequence length="446" mass="49686">MSLLANGNIKSADRKEGRLTEDPEPIGRLNWLIHLIHVRGDAVSCKDLIRNEIDASQGKNEFAHYKKAIILREEGKVQESLEAFQICHKLDMEDVDNLKEIGKCLFMLRRYRLALEAYSEAEKVASKSDWEIYHKIAECYMQLNDINMAKENANKAIKLSHQENVFSLFIQILCAEGNFNGAIDVCNKAVASCPDSVNVLTKSGLLYLKVGINQHAFERLSSALALDPLNPRALLGIGCITQNHAEYDVALSKYKIAVQSDTESVALWNNIGLCFYSKQKYIAAVTCLKRALWLSPMNWKVLLNLGLLHLATSQPASAFNFLCSAVNLRPDLGLPFMILACALLELNDTENALRAMRQAIALNGDEPLILANTCLCLLLAGHREAAKEIMNQIKENEEINNSELNALLKNLDITLDGDEHTELLVTNSGNEIIDSTENFDGDEDLV</sequence>
<dbReference type="Proteomes" id="UP000695000">
    <property type="component" value="Unplaced"/>
</dbReference>